<name>A0ABW7JQA2_9NOCA</name>
<sequence>MVVADVSSARAIAKAKLASTLPRRWLHVQGVGDQAVEIAAAFDDDAGDLIAACWLHDIGYTPALAHTGFHPLDGARFLRSEGWSERICGLVAHHSFADLEAGLRGIDGLDEFDNEYSAVRDAVWYCDMTTGPNGKRVDIHERLEEIVSRYGPADVVSQFVSRARTELVAAVERTERKLRAAS</sequence>
<dbReference type="Pfam" id="PF01966">
    <property type="entry name" value="HD"/>
    <property type="match status" value="1"/>
</dbReference>
<accession>A0ABW7JQA2</accession>
<organism evidence="2 3">
    <name type="scientific">Antrihabitans spumae</name>
    <dbReference type="NCBI Taxonomy" id="3373370"/>
    <lineage>
        <taxon>Bacteria</taxon>
        <taxon>Bacillati</taxon>
        <taxon>Actinomycetota</taxon>
        <taxon>Actinomycetes</taxon>
        <taxon>Mycobacteriales</taxon>
        <taxon>Nocardiaceae</taxon>
        <taxon>Antrihabitans</taxon>
    </lineage>
</organism>
<evidence type="ECO:0000313" key="2">
    <source>
        <dbReference type="EMBL" id="MFH5210178.1"/>
    </source>
</evidence>
<comment type="caution">
    <text evidence="2">The sequence shown here is derived from an EMBL/GenBank/DDBJ whole genome shotgun (WGS) entry which is preliminary data.</text>
</comment>
<gene>
    <name evidence="2" type="ORF">ACHIPZ_18515</name>
</gene>
<feature type="domain" description="HD" evidence="1">
    <location>
        <begin position="26"/>
        <end position="100"/>
    </location>
</feature>
<dbReference type="EMBL" id="JBIMSO010000059">
    <property type="protein sequence ID" value="MFH5210178.1"/>
    <property type="molecule type" value="Genomic_DNA"/>
</dbReference>
<protein>
    <submittedName>
        <fullName evidence="2">HD domain-containing protein</fullName>
    </submittedName>
</protein>
<proteinExistence type="predicted"/>
<dbReference type="InterPro" id="IPR006674">
    <property type="entry name" value="HD_domain"/>
</dbReference>
<dbReference type="RefSeq" id="WP_395115847.1">
    <property type="nucleotide sequence ID" value="NZ_JBIMSO010000059.1"/>
</dbReference>
<evidence type="ECO:0000259" key="1">
    <source>
        <dbReference type="Pfam" id="PF01966"/>
    </source>
</evidence>
<dbReference type="Proteomes" id="UP001609175">
    <property type="component" value="Unassembled WGS sequence"/>
</dbReference>
<dbReference type="SUPFAM" id="SSF109604">
    <property type="entry name" value="HD-domain/PDEase-like"/>
    <property type="match status" value="1"/>
</dbReference>
<reference evidence="2 3" key="1">
    <citation type="submission" date="2024-10" db="EMBL/GenBank/DDBJ databases">
        <authorList>
            <person name="Riesco R."/>
        </authorList>
    </citation>
    <scope>NUCLEOTIDE SEQUENCE [LARGE SCALE GENOMIC DNA]</scope>
    <source>
        <strain evidence="2 3">NCIMB 15449</strain>
    </source>
</reference>
<evidence type="ECO:0000313" key="3">
    <source>
        <dbReference type="Proteomes" id="UP001609175"/>
    </source>
</evidence>
<dbReference type="Gene3D" id="1.10.3210.10">
    <property type="entry name" value="Hypothetical protein af1432"/>
    <property type="match status" value="1"/>
</dbReference>